<dbReference type="EMBL" id="WTPX01000020">
    <property type="protein sequence ID" value="NNJ24917.1"/>
    <property type="molecule type" value="Genomic_DNA"/>
</dbReference>
<dbReference type="GO" id="GO:0016787">
    <property type="term" value="F:hydrolase activity"/>
    <property type="evidence" value="ECO:0007669"/>
    <property type="project" value="UniProtKB-KW"/>
</dbReference>
<accession>A0ABX1VCG4</accession>
<dbReference type="SUPFAM" id="SSF53187">
    <property type="entry name" value="Zn-dependent exopeptidases"/>
    <property type="match status" value="1"/>
</dbReference>
<dbReference type="NCBIfam" id="TIGR01891">
    <property type="entry name" value="amidohydrolases"/>
    <property type="match status" value="1"/>
</dbReference>
<dbReference type="SUPFAM" id="SSF55031">
    <property type="entry name" value="Bacterial exopeptidase dimerisation domain"/>
    <property type="match status" value="1"/>
</dbReference>
<dbReference type="EC" id="3.-.-.-" evidence="3"/>
<dbReference type="Gene3D" id="3.30.70.360">
    <property type="match status" value="1"/>
</dbReference>
<dbReference type="Gene3D" id="3.40.630.10">
    <property type="entry name" value="Zn peptidases"/>
    <property type="match status" value="1"/>
</dbReference>
<feature type="domain" description="Peptidase M20 dimerisation" evidence="2">
    <location>
        <begin position="205"/>
        <end position="296"/>
    </location>
</feature>
<dbReference type="PIRSF" id="PIRSF005962">
    <property type="entry name" value="Pept_M20D_amidohydro"/>
    <property type="match status" value="1"/>
</dbReference>
<gene>
    <name evidence="3" type="primary">yxeP</name>
    <name evidence="3" type="ORF">LzC2_09790</name>
</gene>
<keyword evidence="1 3" id="KW-0378">Hydrolase</keyword>
<name>A0ABX1VCG4_9PLAN</name>
<dbReference type="InterPro" id="IPR036264">
    <property type="entry name" value="Bact_exopeptidase_dim_dom"/>
</dbReference>
<proteinExistence type="predicted"/>
<dbReference type="PANTHER" id="PTHR11014:SF63">
    <property type="entry name" value="METALLOPEPTIDASE, PUTATIVE (AFU_ORTHOLOGUE AFUA_6G09600)-RELATED"/>
    <property type="match status" value="1"/>
</dbReference>
<dbReference type="InterPro" id="IPR011650">
    <property type="entry name" value="Peptidase_M20_dimer"/>
</dbReference>
<evidence type="ECO:0000313" key="3">
    <source>
        <dbReference type="EMBL" id="NNJ24917.1"/>
    </source>
</evidence>
<sequence length="409" mass="43107">MQYPDLAHNVPHLAAVLWSRVEALAERQIEARRHLHQSPEPSGEEWGTTAFVADTLTEAGHSPRTFGDVPGAICDVDLGELPPDALRVAIRGDMDALRVCEEADVPYASDRPGLMHACGHDAHTSLALFAALAAGEVAADWDGPPIGLRFLFQPAEENGKGAHWLCKRGAMKGVSHVLAAHVDPHFPAGEVGVKDGPLTAFCDELHVNVKGRGGHAARPHESRDPLAAACSLVNTLYSLVPRRYDAQQAAVLTFGMLNTGAAPNVIPDSAELRGTLRTFDPAVRDTILRTVTEACAGVGAARAVSIEPKFVAALAGVTNDPGCTAALAAAAADLLGEEAITRLDRPSLGGEDFSGYLDYAPGAMFRLGCAPIDGPDYPLHNPKFSIDERCLAIGTKVLLGAAVRLATRA</sequence>
<comment type="caution">
    <text evidence="3">The sequence shown here is derived from an EMBL/GenBank/DDBJ whole genome shotgun (WGS) entry which is preliminary data.</text>
</comment>
<dbReference type="Proteomes" id="UP000609651">
    <property type="component" value="Unassembled WGS sequence"/>
</dbReference>
<dbReference type="Pfam" id="PF07687">
    <property type="entry name" value="M20_dimer"/>
    <property type="match status" value="1"/>
</dbReference>
<evidence type="ECO:0000313" key="4">
    <source>
        <dbReference type="Proteomes" id="UP000609651"/>
    </source>
</evidence>
<dbReference type="PANTHER" id="PTHR11014">
    <property type="entry name" value="PEPTIDASE M20 FAMILY MEMBER"/>
    <property type="match status" value="1"/>
</dbReference>
<dbReference type="RefSeq" id="WP_171184373.1">
    <property type="nucleotide sequence ID" value="NZ_WTPX01000020.1"/>
</dbReference>
<organism evidence="3 4">
    <name type="scientific">Alienimonas chondri</name>
    <dbReference type="NCBI Taxonomy" id="2681879"/>
    <lineage>
        <taxon>Bacteria</taxon>
        <taxon>Pseudomonadati</taxon>
        <taxon>Planctomycetota</taxon>
        <taxon>Planctomycetia</taxon>
        <taxon>Planctomycetales</taxon>
        <taxon>Planctomycetaceae</taxon>
        <taxon>Alienimonas</taxon>
    </lineage>
</organism>
<evidence type="ECO:0000256" key="1">
    <source>
        <dbReference type="ARBA" id="ARBA00022801"/>
    </source>
</evidence>
<dbReference type="Pfam" id="PF01546">
    <property type="entry name" value="Peptidase_M20"/>
    <property type="match status" value="1"/>
</dbReference>
<protein>
    <submittedName>
        <fullName evidence="3">Hydrolase YxeP</fullName>
        <ecNumber evidence="3">3.-.-.-</ecNumber>
    </submittedName>
</protein>
<dbReference type="InterPro" id="IPR002933">
    <property type="entry name" value="Peptidase_M20"/>
</dbReference>
<dbReference type="InterPro" id="IPR017439">
    <property type="entry name" value="Amidohydrolase"/>
</dbReference>
<reference evidence="3 4" key="1">
    <citation type="journal article" date="2020" name="Syst. Appl. Microbiol.">
        <title>Alienimonas chondri sp. nov., a novel planctomycete isolated from the biofilm of the red alga Chondrus crispus.</title>
        <authorList>
            <person name="Vitorino I."/>
            <person name="Albuquerque L."/>
            <person name="Wiegand S."/>
            <person name="Kallscheuer N."/>
            <person name="da Costa M.S."/>
            <person name="Lobo-da-Cunha A."/>
            <person name="Jogler C."/>
            <person name="Lage O.M."/>
        </authorList>
    </citation>
    <scope>NUCLEOTIDE SEQUENCE [LARGE SCALE GENOMIC DNA]</scope>
    <source>
        <strain evidence="3 4">LzC2</strain>
    </source>
</reference>
<evidence type="ECO:0000259" key="2">
    <source>
        <dbReference type="Pfam" id="PF07687"/>
    </source>
</evidence>
<keyword evidence="4" id="KW-1185">Reference proteome</keyword>